<evidence type="ECO:0000313" key="1">
    <source>
        <dbReference type="EMBL" id="KAK7367912.1"/>
    </source>
</evidence>
<reference evidence="1 2" key="1">
    <citation type="submission" date="2024-01" db="EMBL/GenBank/DDBJ databases">
        <title>The genomes of 5 underutilized Papilionoideae crops provide insights into root nodulation and disease resistanc.</title>
        <authorList>
            <person name="Jiang F."/>
        </authorList>
    </citation>
    <scope>NUCLEOTIDE SEQUENCE [LARGE SCALE GENOMIC DNA]</scope>
    <source>
        <strain evidence="1">JINMINGXINNONG_FW02</strain>
        <tissue evidence="1">Leaves</tissue>
    </source>
</reference>
<dbReference type="Proteomes" id="UP001374584">
    <property type="component" value="Unassembled WGS sequence"/>
</dbReference>
<organism evidence="1 2">
    <name type="scientific">Phaseolus coccineus</name>
    <name type="common">Scarlet runner bean</name>
    <name type="synonym">Phaseolus multiflorus</name>
    <dbReference type="NCBI Taxonomy" id="3886"/>
    <lineage>
        <taxon>Eukaryota</taxon>
        <taxon>Viridiplantae</taxon>
        <taxon>Streptophyta</taxon>
        <taxon>Embryophyta</taxon>
        <taxon>Tracheophyta</taxon>
        <taxon>Spermatophyta</taxon>
        <taxon>Magnoliopsida</taxon>
        <taxon>eudicotyledons</taxon>
        <taxon>Gunneridae</taxon>
        <taxon>Pentapetalae</taxon>
        <taxon>rosids</taxon>
        <taxon>fabids</taxon>
        <taxon>Fabales</taxon>
        <taxon>Fabaceae</taxon>
        <taxon>Papilionoideae</taxon>
        <taxon>50 kb inversion clade</taxon>
        <taxon>NPAAA clade</taxon>
        <taxon>indigoferoid/millettioid clade</taxon>
        <taxon>Phaseoleae</taxon>
        <taxon>Phaseolus</taxon>
    </lineage>
</organism>
<comment type="caution">
    <text evidence="1">The sequence shown here is derived from an EMBL/GenBank/DDBJ whole genome shotgun (WGS) entry which is preliminary data.</text>
</comment>
<protein>
    <submittedName>
        <fullName evidence="1">Uncharacterized protein</fullName>
    </submittedName>
</protein>
<keyword evidence="2" id="KW-1185">Reference proteome</keyword>
<dbReference type="EMBL" id="JAYMYR010000004">
    <property type="protein sequence ID" value="KAK7367912.1"/>
    <property type="molecule type" value="Genomic_DNA"/>
</dbReference>
<dbReference type="AlphaFoldDB" id="A0AAN9NCI0"/>
<evidence type="ECO:0000313" key="2">
    <source>
        <dbReference type="Proteomes" id="UP001374584"/>
    </source>
</evidence>
<name>A0AAN9NCI0_PHACN</name>
<proteinExistence type="predicted"/>
<gene>
    <name evidence="1" type="ORF">VNO80_09932</name>
</gene>
<accession>A0AAN9NCI0</accession>
<sequence length="295" mass="33491">MIATRMSDVPTGGFLTWAWKFIRRFNQDLSFIANHTLNCRTMLQCSKFVLTPRKIMSNQTLYVDISSFFRQLRLLYVYQAFFFKGRQRSVWCVSFVQPVCVRCCLPVHWIACFGMFLQGFFDKKLGLKFLEVFFFVKLKWHICRRLQWILALLAPKEGSSSNVQKLKIGDTTNKESLSEHDLQGSGNEIGIGNTETSNGMKTSVNIENIPEFSPYFHSEYGMMGDTRKGIGDGIAAKTIILPLSGNEIITANITTNNEKKGVCGKKGDNLVENADEIAIGKIKSKRKSSLEEHKL</sequence>